<dbReference type="InterPro" id="IPR003141">
    <property type="entry name" value="Pol/His_phosphatase_N"/>
</dbReference>
<comment type="caution">
    <text evidence="12">The sequence shown here is derived from an EMBL/GenBank/DDBJ whole genome shotgun (WGS) entry which is preliminary data.</text>
</comment>
<dbReference type="GO" id="GO:0006260">
    <property type="term" value="P:DNA replication"/>
    <property type="evidence" value="ECO:0007669"/>
    <property type="project" value="UniProtKB-KW"/>
</dbReference>
<dbReference type="NCBIfam" id="TIGR00594">
    <property type="entry name" value="polc"/>
    <property type="match status" value="1"/>
</dbReference>
<evidence type="ECO:0000256" key="10">
    <source>
        <dbReference type="ARBA" id="ARBA00049244"/>
    </source>
</evidence>
<dbReference type="InterPro" id="IPR004365">
    <property type="entry name" value="NA-bd_OB_tRNA"/>
</dbReference>
<dbReference type="Gene3D" id="1.10.10.1600">
    <property type="entry name" value="Bacterial DNA polymerase III alpha subunit, thumb domain"/>
    <property type="match status" value="1"/>
</dbReference>
<organism evidence="12 13">
    <name type="scientific">Alkalibaculum sporogenes</name>
    <dbReference type="NCBI Taxonomy" id="2655001"/>
    <lineage>
        <taxon>Bacteria</taxon>
        <taxon>Bacillati</taxon>
        <taxon>Bacillota</taxon>
        <taxon>Clostridia</taxon>
        <taxon>Eubacteriales</taxon>
        <taxon>Eubacteriaceae</taxon>
        <taxon>Alkalibaculum</taxon>
    </lineage>
</organism>
<dbReference type="CDD" id="cd04485">
    <property type="entry name" value="DnaE_OBF"/>
    <property type="match status" value="1"/>
</dbReference>
<dbReference type="PANTHER" id="PTHR32294">
    <property type="entry name" value="DNA POLYMERASE III SUBUNIT ALPHA"/>
    <property type="match status" value="1"/>
</dbReference>
<comment type="catalytic activity">
    <reaction evidence="10">
        <text>DNA(n) + a 2'-deoxyribonucleoside 5'-triphosphate = DNA(n+1) + diphosphate</text>
        <dbReference type="Rhea" id="RHEA:22508"/>
        <dbReference type="Rhea" id="RHEA-COMP:17339"/>
        <dbReference type="Rhea" id="RHEA-COMP:17340"/>
        <dbReference type="ChEBI" id="CHEBI:33019"/>
        <dbReference type="ChEBI" id="CHEBI:61560"/>
        <dbReference type="ChEBI" id="CHEBI:173112"/>
        <dbReference type="EC" id="2.7.7.7"/>
    </reaction>
</comment>
<dbReference type="SMART" id="SM00481">
    <property type="entry name" value="POLIIIAc"/>
    <property type="match status" value="1"/>
</dbReference>
<dbReference type="InterPro" id="IPR011708">
    <property type="entry name" value="DNA_pol3_alpha_NTPase_dom"/>
</dbReference>
<evidence type="ECO:0000259" key="11">
    <source>
        <dbReference type="SMART" id="SM00481"/>
    </source>
</evidence>
<keyword evidence="6 12" id="KW-0548">Nucleotidyltransferase</keyword>
<dbReference type="EC" id="2.7.7.7" evidence="3"/>
<comment type="subcellular location">
    <subcellularLocation>
        <location evidence="1">Cytoplasm</location>
    </subcellularLocation>
</comment>
<dbReference type="CDD" id="cd12113">
    <property type="entry name" value="PHP_PolIIIA_DnaE3"/>
    <property type="match status" value="1"/>
</dbReference>
<gene>
    <name evidence="12" type="ORF">GC105_11210</name>
</gene>
<dbReference type="Gene3D" id="1.10.150.870">
    <property type="match status" value="1"/>
</dbReference>
<dbReference type="Proteomes" id="UP000440004">
    <property type="component" value="Unassembled WGS sequence"/>
</dbReference>
<evidence type="ECO:0000313" key="13">
    <source>
        <dbReference type="Proteomes" id="UP000440004"/>
    </source>
</evidence>
<dbReference type="NCBIfam" id="NF005298">
    <property type="entry name" value="PRK06826.1"/>
    <property type="match status" value="1"/>
</dbReference>
<dbReference type="GO" id="GO:0005737">
    <property type="term" value="C:cytoplasm"/>
    <property type="evidence" value="ECO:0007669"/>
    <property type="project" value="UniProtKB-SubCell"/>
</dbReference>
<dbReference type="InterPro" id="IPR029460">
    <property type="entry name" value="DNAPol_HHH"/>
</dbReference>
<dbReference type="Pfam" id="PF01336">
    <property type="entry name" value="tRNA_anti-codon"/>
    <property type="match status" value="1"/>
</dbReference>
<evidence type="ECO:0000313" key="12">
    <source>
        <dbReference type="EMBL" id="MPW26356.1"/>
    </source>
</evidence>
<dbReference type="AlphaFoldDB" id="A0A6A7KAE2"/>
<evidence type="ECO:0000256" key="7">
    <source>
        <dbReference type="ARBA" id="ARBA00022705"/>
    </source>
</evidence>
<evidence type="ECO:0000256" key="4">
    <source>
        <dbReference type="ARBA" id="ARBA00019114"/>
    </source>
</evidence>
<dbReference type="GO" id="GO:0003887">
    <property type="term" value="F:DNA-directed DNA polymerase activity"/>
    <property type="evidence" value="ECO:0007669"/>
    <property type="project" value="UniProtKB-KW"/>
</dbReference>
<keyword evidence="5 12" id="KW-0808">Transferase</keyword>
<dbReference type="Gene3D" id="3.20.20.140">
    <property type="entry name" value="Metal-dependent hydrolases"/>
    <property type="match status" value="1"/>
</dbReference>
<dbReference type="Pfam" id="PF02811">
    <property type="entry name" value="PHP"/>
    <property type="match status" value="1"/>
</dbReference>
<evidence type="ECO:0000256" key="8">
    <source>
        <dbReference type="ARBA" id="ARBA00022932"/>
    </source>
</evidence>
<dbReference type="Pfam" id="PF07733">
    <property type="entry name" value="DNA_pol3_alpha"/>
    <property type="match status" value="1"/>
</dbReference>
<feature type="domain" description="Polymerase/histidinol phosphatase N-terminal" evidence="11">
    <location>
        <begin position="5"/>
        <end position="72"/>
    </location>
</feature>
<dbReference type="InterPro" id="IPR041931">
    <property type="entry name" value="DNA_pol3_alpha_thumb_dom"/>
</dbReference>
<dbReference type="InterPro" id="IPR004805">
    <property type="entry name" value="DnaE2/DnaE/PolC"/>
</dbReference>
<evidence type="ECO:0000256" key="6">
    <source>
        <dbReference type="ARBA" id="ARBA00022695"/>
    </source>
</evidence>
<keyword evidence="8" id="KW-0239">DNA-directed DNA polymerase</keyword>
<dbReference type="InterPro" id="IPR040982">
    <property type="entry name" value="DNA_pol3_finger"/>
</dbReference>
<comment type="function">
    <text evidence="9">DNA polymerase III is a complex, multichain enzyme responsible for most of the replicative synthesis in bacteria. This DNA polymerase also exhibits 3' to 5' exonuclease activity. The alpha chain is the DNA polymerase.</text>
</comment>
<dbReference type="PANTHER" id="PTHR32294:SF0">
    <property type="entry name" value="DNA POLYMERASE III SUBUNIT ALPHA"/>
    <property type="match status" value="1"/>
</dbReference>
<dbReference type="RefSeq" id="WP_152804785.1">
    <property type="nucleotide sequence ID" value="NZ_WHNX01000017.1"/>
</dbReference>
<dbReference type="GO" id="GO:0003676">
    <property type="term" value="F:nucleic acid binding"/>
    <property type="evidence" value="ECO:0007669"/>
    <property type="project" value="InterPro"/>
</dbReference>
<proteinExistence type="inferred from homology"/>
<name>A0A6A7KAE2_9FIRM</name>
<dbReference type="NCBIfam" id="NF004226">
    <property type="entry name" value="PRK05673.1"/>
    <property type="match status" value="1"/>
</dbReference>
<evidence type="ECO:0000256" key="1">
    <source>
        <dbReference type="ARBA" id="ARBA00004496"/>
    </source>
</evidence>
<dbReference type="SUPFAM" id="SSF89550">
    <property type="entry name" value="PHP domain-like"/>
    <property type="match status" value="1"/>
</dbReference>
<dbReference type="Pfam" id="PF17657">
    <property type="entry name" value="DNA_pol3_finger"/>
    <property type="match status" value="1"/>
</dbReference>
<sequence length="1154" mass="131579">MKNFTHLHVHTEFSLLDGFSRIKDVILRAKELGMESLAITDHGVMFGIIDFYKECIVQGIKPIIGCEVYTAPRSLHDKDSKQDSNPGHLVLLAKNNEGYKNLMKIVSTGFIDGFYYKPRIDMEFLEAHKEGLICLSACLAGDIPRAIMNNDNKRAKELTLRYKELFEDDFYLEVQNHNMAEQIKVNEILVQISKETNVQLVATNDVHYVKKEDAQSHDVLLCIQTASNVAQTDRMKFPSDEFYLKSYDEMYSLFNHIPQAIENSNLIAAKCDLSISFDNMHLPTYPLPEGICERNYLRELCYEGLQNKYDDITEGLKQRMEYELSVIDSMGYNEYFLIVWDFIKYAKDNYIMVGPGRGSAAGSLVSYTLDITTVDPIKYDLLFERFLNPDRVTMPDIDIDFCYERRQEVIDYVVDKYGSDRVAQIITFGTMAARAAIRDVGRSLDMSYSVVDRVAKEIPMEIGMNIEKAIKGNPNISKMMDEDSEVNRLIELSRSLEGLSRHASTHAAGVVISNKPLVEYVPLYKNNEIITTQFPMTLLEELGLLKMDFLGLRTLTVIRDTLDNIALSKNINISLENIDLEDKLVYELISSGDTLGVFQLESSGMQKFMNNLKPDSFEDIIAGISLYRPGPMDSIPTYIENKKKPEKIQYIHEVLEQTLKVTYGCMVYQEQVMKIVRDVAGYSMARSDLVRRAMSKKKMQVMEEERHVFINGEVDEQGNIVVEGALRRGVSSKQANKIFDQMIDFANYAFNKSHAAAYAVIAYQTAWLKKYYPIEFMAALLTSVMGNDGKIALYIMNCRNMGINVLPPDVNESHEKFTVVGENIRFGLAAVKNVGDNPIKSIISSRQKDKYKSFTDFCQKNNSKVLNKRAVESLIKCGAFDSLSVYRSQLMNVYEKIIDNINMDKKTNIEGQISLFQNIQQHNMVHESLPQIQEFEEDMKLAMEKEMLGLYITGHPLRKYEKILLSRVSLNSSTINNYDELVASGVKDGNIVTVGGMITNKKNLLTKKNNMMCFLTLEDLFGSIDIVVFPKIYSKYEKLIILDKSVLIKGKINFNEEQSPSILCESMVELEQPGEYQEKQEHKNIEIMIPEMSNGTINRVKDVLVKYPGSTPVILSIKNTDKKFKSNKELWVNLNEDLIGELSKMFGSDNIHVN</sequence>
<dbReference type="InterPro" id="IPR016195">
    <property type="entry name" value="Pol/histidinol_Pase-like"/>
</dbReference>
<protein>
    <recommendedName>
        <fullName evidence="4">DNA polymerase III subunit alpha</fullName>
        <ecNumber evidence="3">2.7.7.7</ecNumber>
    </recommendedName>
</protein>
<comment type="similarity">
    <text evidence="2">Belongs to the DNA polymerase type-C family. DnaE subfamily.</text>
</comment>
<evidence type="ECO:0000256" key="9">
    <source>
        <dbReference type="ARBA" id="ARBA00025611"/>
    </source>
</evidence>
<evidence type="ECO:0000256" key="3">
    <source>
        <dbReference type="ARBA" id="ARBA00012417"/>
    </source>
</evidence>
<dbReference type="EMBL" id="WHNX01000017">
    <property type="protein sequence ID" value="MPW26356.1"/>
    <property type="molecule type" value="Genomic_DNA"/>
</dbReference>
<keyword evidence="13" id="KW-1185">Reference proteome</keyword>
<dbReference type="InterPro" id="IPR004013">
    <property type="entry name" value="PHP_dom"/>
</dbReference>
<reference evidence="12 13" key="1">
    <citation type="submission" date="2019-10" db="EMBL/GenBank/DDBJ databases">
        <title>Alkalibaculum tamaniensis sp.nov., a new alkaliphilic acetogen, isolated on methoxylated aromatics from a mud volcano.</title>
        <authorList>
            <person name="Khomyakova M.A."/>
            <person name="Merkel A.Y."/>
            <person name="Bonch-Osmolovskaya E.A."/>
            <person name="Slobodkin A.I."/>
        </authorList>
    </citation>
    <scope>NUCLEOTIDE SEQUENCE [LARGE SCALE GENOMIC DNA]</scope>
    <source>
        <strain evidence="12 13">M08DMB</strain>
    </source>
</reference>
<accession>A0A6A7KAE2</accession>
<dbReference type="Pfam" id="PF14579">
    <property type="entry name" value="HHH_6"/>
    <property type="match status" value="1"/>
</dbReference>
<dbReference type="GO" id="GO:0008408">
    <property type="term" value="F:3'-5' exonuclease activity"/>
    <property type="evidence" value="ECO:0007669"/>
    <property type="project" value="InterPro"/>
</dbReference>
<evidence type="ECO:0000256" key="2">
    <source>
        <dbReference type="ARBA" id="ARBA00009496"/>
    </source>
</evidence>
<keyword evidence="7" id="KW-0235">DNA replication</keyword>
<evidence type="ECO:0000256" key="5">
    <source>
        <dbReference type="ARBA" id="ARBA00022679"/>
    </source>
</evidence>